<evidence type="ECO:0008006" key="2">
    <source>
        <dbReference type="Google" id="ProtNLM"/>
    </source>
</evidence>
<proteinExistence type="predicted"/>
<reference evidence="1" key="1">
    <citation type="submission" date="2020-04" db="EMBL/GenBank/DDBJ databases">
        <authorList>
            <person name="Chiriac C."/>
            <person name="Salcher M."/>
            <person name="Ghai R."/>
            <person name="Kavagutti S V."/>
        </authorList>
    </citation>
    <scope>NUCLEOTIDE SEQUENCE</scope>
</reference>
<dbReference type="EMBL" id="LR796696">
    <property type="protein sequence ID" value="CAB4159827.1"/>
    <property type="molecule type" value="Genomic_DNA"/>
</dbReference>
<evidence type="ECO:0000313" key="1">
    <source>
        <dbReference type="EMBL" id="CAB4159827.1"/>
    </source>
</evidence>
<name>A0A6J5NLM6_9CAUD</name>
<gene>
    <name evidence="1" type="ORF">UFOVP724_3</name>
</gene>
<organism evidence="1">
    <name type="scientific">uncultured Caudovirales phage</name>
    <dbReference type="NCBI Taxonomy" id="2100421"/>
    <lineage>
        <taxon>Viruses</taxon>
        <taxon>Duplodnaviria</taxon>
        <taxon>Heunggongvirae</taxon>
        <taxon>Uroviricota</taxon>
        <taxon>Caudoviricetes</taxon>
        <taxon>Peduoviridae</taxon>
        <taxon>Maltschvirus</taxon>
        <taxon>Maltschvirus maltsch</taxon>
    </lineage>
</organism>
<sequence length="842" mass="91031">MAYQNFYPNLAGVRATFRDGILNAVTPAQAPSIVVIGPAAKGRSYVVVSDSGTASLSTEFGSGTSLTRDAGLIKNTFNGSQSIGIMKVGGTKSHLIISKEMNGFREKETLLTITCNRGEAEYLSKVKLILLPYSDSGMLRQRVVLISSDNNFLFDSENLFVIDNNQFEVQMNLDFGIDNLLYTPNVITAGESSNYVLTCQNLLDVSSFSAAQLNSLPTLSSSTILDQVFKFQTNSLVSTGVELSDLSGYSSEAIEGISGTEFSSMNRLYAAGEIMYETLQEFNSSLFVASEWKADIASSSISSINPVSATAFNYDRDKLGYMWKKVYRGIPYVFMFGRKTPVSSTSILKSVDTEFTSQDSLFTFKFLNNSQIELGDLLNLVEFHFHLSAGDQEATEVFANNKGRIECHINFNTPDAWINTPFCSVKFGVALQDGHVHKFRPSLIGADPLTQFALSNSISSKESSVVSDPFVMTPFDLTGELVPNEIISELITWNDNDLTEFASLQLDALQIREVNLAHQIGQLAYKASTTYNSTMAIVSISSPVGTNISDWAGKMPTYSVDSLGQVKVSTNGTGVLGNKFLYGAINYRSNMAYGGFILTKGESLPDAEPYGIDDTDEALDAGGYPIDLGKYLIIVGANGQRAVQISGNTSENGQVMTTNASSTDISRGNLAAAIAARIFLNAENQEPLGPINGGLPGQVSSITNIPASVMNSLAIGRIVMCDPRTNSIANLRTAALPTSDYTRVSTIRVANRLLSNVRNIALKYLGSNFSLALQSLQAEIDGYLRSEVGQSMIQGDPSPFAQVYASKVDQISGKLNVRLKFTPPFALESIQVDIAVQPPTGI</sequence>
<protein>
    <recommendedName>
        <fullName evidence="2">Tail sheath protein</fullName>
    </recommendedName>
</protein>
<accession>A0A6J5NLM6</accession>